<evidence type="ECO:0000256" key="10">
    <source>
        <dbReference type="ARBA" id="ARBA00030680"/>
    </source>
</evidence>
<dbReference type="InterPro" id="IPR005475">
    <property type="entry name" value="Transketolase-like_Pyr-bd"/>
</dbReference>
<dbReference type="Pfam" id="PF02779">
    <property type="entry name" value="Transket_pyr"/>
    <property type="match status" value="1"/>
</dbReference>
<dbReference type="STRING" id="1261131.lam_770"/>
<dbReference type="CDD" id="cd02016">
    <property type="entry name" value="TPP_E1_OGDC_like"/>
    <property type="match status" value="1"/>
</dbReference>
<keyword evidence="8" id="KW-0786">Thiamine pyrophosphate</keyword>
<evidence type="ECO:0000256" key="1">
    <source>
        <dbReference type="ARBA" id="ARBA00001964"/>
    </source>
</evidence>
<evidence type="ECO:0000256" key="2">
    <source>
        <dbReference type="ARBA" id="ARBA00003906"/>
    </source>
</evidence>
<evidence type="ECO:0000313" key="13">
    <source>
        <dbReference type="Proteomes" id="UP000017862"/>
    </source>
</evidence>
<dbReference type="Pfam" id="PF16078">
    <property type="entry name" value="2-oxogl_dehyd_N"/>
    <property type="match status" value="1"/>
</dbReference>
<dbReference type="PIRSF" id="PIRSF000157">
    <property type="entry name" value="Oxoglu_dh_E1"/>
    <property type="match status" value="1"/>
</dbReference>
<dbReference type="InterPro" id="IPR011603">
    <property type="entry name" value="2oxoglutarate_DH_E1"/>
</dbReference>
<dbReference type="PANTHER" id="PTHR23152:SF4">
    <property type="entry name" value="2-OXOADIPATE DEHYDROGENASE COMPLEX COMPONENT E1"/>
    <property type="match status" value="1"/>
</dbReference>
<evidence type="ECO:0000313" key="12">
    <source>
        <dbReference type="EMBL" id="AHA28113.1"/>
    </source>
</evidence>
<evidence type="ECO:0000256" key="5">
    <source>
        <dbReference type="ARBA" id="ARBA00012280"/>
    </source>
</evidence>
<evidence type="ECO:0000256" key="4">
    <source>
        <dbReference type="ARBA" id="ARBA00011301"/>
    </source>
</evidence>
<dbReference type="InterPro" id="IPR031717">
    <property type="entry name" value="ODO-1/KGD_C"/>
</dbReference>
<dbReference type="Pfam" id="PF00676">
    <property type="entry name" value="E1_dh"/>
    <property type="match status" value="1"/>
</dbReference>
<dbReference type="HOGENOM" id="CLU_004709_1_0_5"/>
<comment type="similarity">
    <text evidence="3">Belongs to the alpha-ketoglutarate dehydrogenase family.</text>
</comment>
<comment type="subunit">
    <text evidence="4">Homodimer. Part of the 2-oxoglutarate dehydrogenase (OGDH) complex composed of E1 (2-oxoglutarate dehydrogenase), E2 (dihydrolipoamide succinyltransferase) and E3 (dihydrolipoamide dehydrogenase); the complex contains multiple copies of the three enzymatic components (E1, E2 and E3).</text>
</comment>
<gene>
    <name evidence="12" type="primary">sucA</name>
    <name evidence="12" type="ORF">lam_770</name>
</gene>
<evidence type="ECO:0000256" key="7">
    <source>
        <dbReference type="ARBA" id="ARBA00023002"/>
    </source>
</evidence>
<keyword evidence="12" id="KW-0670">Pyruvate</keyword>
<dbReference type="NCBIfam" id="TIGR00239">
    <property type="entry name" value="2oxo_dh_E1"/>
    <property type="match status" value="1"/>
</dbReference>
<dbReference type="EC" id="1.2.4.2" evidence="5"/>
<dbReference type="Gene3D" id="3.40.50.970">
    <property type="match status" value="1"/>
</dbReference>
<dbReference type="InterPro" id="IPR001017">
    <property type="entry name" value="DH_E1"/>
</dbReference>
<dbReference type="SUPFAM" id="SSF52518">
    <property type="entry name" value="Thiamin diphosphate-binding fold (THDP-binding)"/>
    <property type="match status" value="2"/>
</dbReference>
<dbReference type="NCBIfam" id="NF006914">
    <property type="entry name" value="PRK09404.1"/>
    <property type="match status" value="1"/>
</dbReference>
<dbReference type="AlphaFoldDB" id="U6B5M5"/>
<dbReference type="GO" id="GO:0004591">
    <property type="term" value="F:oxoglutarate dehydrogenase (succinyl-transferring) activity"/>
    <property type="evidence" value="ECO:0007669"/>
    <property type="project" value="UniProtKB-EC"/>
</dbReference>
<evidence type="ECO:0000256" key="3">
    <source>
        <dbReference type="ARBA" id="ARBA00006936"/>
    </source>
</evidence>
<dbReference type="eggNOG" id="COG0567">
    <property type="taxonomic scope" value="Bacteria"/>
</dbReference>
<dbReference type="GO" id="GO:0005829">
    <property type="term" value="C:cytosol"/>
    <property type="evidence" value="ECO:0007669"/>
    <property type="project" value="TreeGrafter"/>
</dbReference>
<keyword evidence="13" id="KW-1185">Reference proteome</keyword>
<dbReference type="SMART" id="SM00861">
    <property type="entry name" value="Transket_pyr"/>
    <property type="match status" value="1"/>
</dbReference>
<dbReference type="InterPro" id="IPR032106">
    <property type="entry name" value="2-oxogl_dehyd_N"/>
</dbReference>
<dbReference type="GO" id="GO:0045252">
    <property type="term" value="C:oxoglutarate dehydrogenase complex"/>
    <property type="evidence" value="ECO:0007669"/>
    <property type="project" value="TreeGrafter"/>
</dbReference>
<dbReference type="Gene3D" id="3.40.50.11610">
    <property type="entry name" value="Multifunctional 2-oxoglutarate metabolism enzyme, C-terminal domain"/>
    <property type="match status" value="1"/>
</dbReference>
<dbReference type="KEGG" id="lar:lam_770"/>
<dbReference type="PATRIC" id="fig|1261131.3.peg.734"/>
<dbReference type="Pfam" id="PF16870">
    <property type="entry name" value="OxoGdeHyase_C"/>
    <property type="match status" value="1"/>
</dbReference>
<dbReference type="GO" id="GO:0006096">
    <property type="term" value="P:glycolytic process"/>
    <property type="evidence" value="ECO:0007669"/>
    <property type="project" value="UniProtKB-KW"/>
</dbReference>
<dbReference type="EMBL" id="CP006604">
    <property type="protein sequence ID" value="AHA28113.1"/>
    <property type="molecule type" value="Genomic_DNA"/>
</dbReference>
<evidence type="ECO:0000259" key="11">
    <source>
        <dbReference type="SMART" id="SM00861"/>
    </source>
</evidence>
<evidence type="ECO:0000256" key="6">
    <source>
        <dbReference type="ARBA" id="ARBA00013321"/>
    </source>
</evidence>
<dbReference type="GO" id="GO:0006099">
    <property type="term" value="P:tricarboxylic acid cycle"/>
    <property type="evidence" value="ECO:0007669"/>
    <property type="project" value="TreeGrafter"/>
</dbReference>
<comment type="function">
    <text evidence="2">E1 component of the 2-oxoglutarate dehydrogenase (OGDH) complex which catalyzes the decarboxylation of 2-oxoglutarate, the first step in the conversion of 2-oxoglutarate to succinyl-CoA and CO(2).</text>
</comment>
<dbReference type="Gene3D" id="3.40.50.12470">
    <property type="match status" value="1"/>
</dbReference>
<dbReference type="Proteomes" id="UP000017862">
    <property type="component" value="Chromosome"/>
</dbReference>
<dbReference type="PANTHER" id="PTHR23152">
    <property type="entry name" value="2-OXOGLUTARATE DEHYDROGENASE"/>
    <property type="match status" value="1"/>
</dbReference>
<keyword evidence="7" id="KW-0560">Oxidoreductase</keyword>
<protein>
    <recommendedName>
        <fullName evidence="6">2-oxoglutarate dehydrogenase E1 component</fullName>
        <ecNumber evidence="5">1.2.4.2</ecNumber>
    </recommendedName>
    <alternativeName>
        <fullName evidence="10">Alpha-ketoglutarate dehydrogenase</fullName>
    </alternativeName>
</protein>
<dbReference type="GO" id="GO:0030976">
    <property type="term" value="F:thiamine pyrophosphate binding"/>
    <property type="evidence" value="ECO:0007669"/>
    <property type="project" value="InterPro"/>
</dbReference>
<organism evidence="12 13">
    <name type="scientific">Candidatus Liberibacter americanus str. Sao Paulo</name>
    <dbReference type="NCBI Taxonomy" id="1261131"/>
    <lineage>
        <taxon>Bacteria</taxon>
        <taxon>Pseudomonadati</taxon>
        <taxon>Pseudomonadota</taxon>
        <taxon>Alphaproteobacteria</taxon>
        <taxon>Hyphomicrobiales</taxon>
        <taxon>Rhizobiaceae</taxon>
        <taxon>Liberibacter</taxon>
    </lineage>
</organism>
<dbReference type="RefSeq" id="WP_007557307.1">
    <property type="nucleotide sequence ID" value="NC_022793.1"/>
</dbReference>
<reference evidence="12 13" key="1">
    <citation type="journal article" date="2014" name="Mol. Plant Microbe Interact.">
        <title>The complete genome sequence of Candidatus Liberibacter americanus, associated with citrus Huanglongbing.</title>
        <authorList>
            <person name="Wulff N.A."/>
            <person name="Zhang S."/>
            <person name="Setubal J.C."/>
            <person name="Almeida N.F."/>
            <person name="Martins E.C."/>
            <person name="Harakava R."/>
            <person name="Kumar D."/>
            <person name="Rangel L.T."/>
            <person name="Foissac X."/>
            <person name="Bove J."/>
            <person name="Gabriel D.W."/>
        </authorList>
    </citation>
    <scope>NUCLEOTIDE SEQUENCE [LARGE SCALE GENOMIC DNA]</scope>
    <source>
        <strain evidence="12 13">Sao Paulo</strain>
    </source>
</reference>
<dbReference type="FunFam" id="3.40.50.12470:FF:000003">
    <property type="entry name" value="2-oxoglutarate dehydrogenase E1 component"/>
    <property type="match status" value="1"/>
</dbReference>
<dbReference type="InterPro" id="IPR029061">
    <property type="entry name" value="THDP-binding"/>
</dbReference>
<feature type="domain" description="Transketolase-like pyrimidine-binding" evidence="11">
    <location>
        <begin position="614"/>
        <end position="807"/>
    </location>
</feature>
<sequence>MVQSNLNKNFSFASFLDGANLSYIEDLYISYKDDPFSVCKDWYPFFLFLDDKSGNCDSLEESIACFLKETEVANQVFSDEKKDCDFNRVSNNEQPLKDYFNMMRMVDAYRSLGHLNSNLDPLNNYKRVKLQELSPSYYGFTEQDYNRKIDMQGVLGLGITTINEVLKLLLRLYCANIGVEFMHIVNLEERDWIRSSIEKYNFSSILSIEEKKSILDKLIEAEGFEKFIDIKYKGAKRFGADGSESIIPAIEEVIIQGVKHGSEEIVLGMAHRGRLNVLSQIMNKPARAIFYEFKGEYNGDASYSGDVKYHLGAFCKRDFFGKEVKLSLSNNPSHLEFVDPVVIGSVRAKQDIIGSLSGEDNVSLVNRSKVLPIIIHGDSSFAGQGVVYETFELSGLFGYTVAGSVHIIINNQIGFTTNPSSARSCHYPSDVAKAMDIPVFHVNGDDPEAVIRVIRIATLFRMKFHKSVMVDMFCYRRFGHNEGDEPSFTQPKMYQKIRSHKSVLRQYADKLISENVISENDLSALNANWRSHLESEFKEIDGYTPQKVDIKSNHSSNIINSVSGRDPNDTSVSIDILKDIGYKISSIPKTFKAHKIIQRLMENRRKMIDKCEGIDWAMAEALAFGSLCNEGYKVRLSGQDCERGTFSHRHAALYDQETESRYLSLSHISDNQGHCEIVNSFLSEQAVLGFEYGYSLENPNCLTIWEAQFGDFANGAQVILDQFVSSGEQKWSRCSNLVCLLPHGYEGQGPEHSSARFERFLQMCAENNMRVANCTSPANYFHILRRQIYSDSVKPLILMTPKSLLRHKRVISSLSAMDCGSSFSPILLEDEYNILKLVDDSKIRRVILCTGKVYYDVLENRDSRNISDIYLLRIEQLYPFPFDDLVKVLSRFVKAEMVWCQEEPKNMGAWNFIEPYLEKVLKSVGSSYSRFRYVGRPESASTAVGNISRHLSQLSVFIKEALDN</sequence>
<evidence type="ECO:0000256" key="9">
    <source>
        <dbReference type="ARBA" id="ARBA00023152"/>
    </source>
</evidence>
<dbReference type="NCBIfam" id="NF008907">
    <property type="entry name" value="PRK12270.1"/>
    <property type="match status" value="1"/>
</dbReference>
<accession>U6B5M5</accession>
<dbReference type="Gene3D" id="1.10.287.1150">
    <property type="entry name" value="TPP helical domain"/>
    <property type="match status" value="1"/>
</dbReference>
<dbReference type="InterPro" id="IPR042179">
    <property type="entry name" value="KGD_C_sf"/>
</dbReference>
<name>U6B5M5_9HYPH</name>
<keyword evidence="9" id="KW-0324">Glycolysis</keyword>
<comment type="cofactor">
    <cofactor evidence="1">
        <name>thiamine diphosphate</name>
        <dbReference type="ChEBI" id="CHEBI:58937"/>
    </cofactor>
</comment>
<proteinExistence type="inferred from homology"/>
<evidence type="ECO:0000256" key="8">
    <source>
        <dbReference type="ARBA" id="ARBA00023052"/>
    </source>
</evidence>